<dbReference type="Proteomes" id="UP001165378">
    <property type="component" value="Unassembled WGS sequence"/>
</dbReference>
<gene>
    <name evidence="2" type="ORF">LZ495_19340</name>
</gene>
<dbReference type="RefSeq" id="WP_235053600.1">
    <property type="nucleotide sequence ID" value="NZ_JAKFHA010000010.1"/>
</dbReference>
<dbReference type="AlphaFoldDB" id="A0AA41Q0K7"/>
<evidence type="ECO:0000259" key="1">
    <source>
        <dbReference type="Pfam" id="PF04149"/>
    </source>
</evidence>
<organism evidence="2 3">
    <name type="scientific">Yinghuangia soli</name>
    <dbReference type="NCBI Taxonomy" id="2908204"/>
    <lineage>
        <taxon>Bacteria</taxon>
        <taxon>Bacillati</taxon>
        <taxon>Actinomycetota</taxon>
        <taxon>Actinomycetes</taxon>
        <taxon>Kitasatosporales</taxon>
        <taxon>Streptomycetaceae</taxon>
        <taxon>Yinghuangia</taxon>
    </lineage>
</organism>
<evidence type="ECO:0000313" key="2">
    <source>
        <dbReference type="EMBL" id="MCF2529354.1"/>
    </source>
</evidence>
<dbReference type="Pfam" id="PF04149">
    <property type="entry name" value="DUF397"/>
    <property type="match status" value="1"/>
</dbReference>
<accession>A0AA41Q0K7</accession>
<comment type="caution">
    <text evidence="2">The sequence shown here is derived from an EMBL/GenBank/DDBJ whole genome shotgun (WGS) entry which is preliminary data.</text>
</comment>
<feature type="domain" description="DUF397" evidence="1">
    <location>
        <begin position="23"/>
        <end position="75"/>
    </location>
</feature>
<keyword evidence="3" id="KW-1185">Reference proteome</keyword>
<proteinExistence type="predicted"/>
<dbReference type="InterPro" id="IPR007278">
    <property type="entry name" value="DUF397"/>
</dbReference>
<reference evidence="2" key="1">
    <citation type="submission" date="2022-01" db="EMBL/GenBank/DDBJ databases">
        <title>Genome-Based Taxonomic Classification of the Phylum Actinobacteria.</title>
        <authorList>
            <person name="Gao Y."/>
        </authorList>
    </citation>
    <scope>NUCLEOTIDE SEQUENCE</scope>
    <source>
        <strain evidence="2">KLBMP 8922</strain>
    </source>
</reference>
<sequence length="83" mass="8497">MPVPAVSAAALYDAAASGALSEADWVKSTFSHQNGACVELAGIPGGVALRDSKDVGRPALCYTYDELAAFIAGVKAGEFDCFL</sequence>
<dbReference type="EMBL" id="JAKFHA010000010">
    <property type="protein sequence ID" value="MCF2529354.1"/>
    <property type="molecule type" value="Genomic_DNA"/>
</dbReference>
<name>A0AA41Q0K7_9ACTN</name>
<evidence type="ECO:0000313" key="3">
    <source>
        <dbReference type="Proteomes" id="UP001165378"/>
    </source>
</evidence>
<protein>
    <submittedName>
        <fullName evidence="2">DUF397 domain-containing protein</fullName>
    </submittedName>
</protein>